<dbReference type="InterPro" id="IPR014709">
    <property type="entry name" value="Glutathione_synthase_C_euk"/>
</dbReference>
<evidence type="ECO:0000256" key="13">
    <source>
        <dbReference type="PIRSR" id="PIRSR001558-1"/>
    </source>
</evidence>
<feature type="domain" description="Glutathione synthase substrate-binding" evidence="15">
    <location>
        <begin position="212"/>
        <end position="314"/>
    </location>
</feature>
<evidence type="ECO:0000256" key="4">
    <source>
        <dbReference type="ARBA" id="ARBA00020821"/>
    </source>
</evidence>
<dbReference type="InterPro" id="IPR016185">
    <property type="entry name" value="PreATP-grasp_dom_sf"/>
</dbReference>
<feature type="binding site" evidence="13">
    <location>
        <position position="460"/>
    </location>
    <ligand>
        <name>ATP</name>
        <dbReference type="ChEBI" id="CHEBI:30616"/>
    </ligand>
</feature>
<comment type="similarity">
    <text evidence="2 12">Belongs to the eukaryotic GSH synthase family.</text>
</comment>
<evidence type="ECO:0000256" key="10">
    <source>
        <dbReference type="ARBA" id="ARBA00022842"/>
    </source>
</evidence>
<dbReference type="GO" id="GO:0005524">
    <property type="term" value="F:ATP binding"/>
    <property type="evidence" value="ECO:0007669"/>
    <property type="project" value="UniProtKB-UniRule"/>
</dbReference>
<dbReference type="Gene3D" id="3.30.1490.50">
    <property type="match status" value="1"/>
</dbReference>
<dbReference type="Gene3D" id="3.30.470.20">
    <property type="entry name" value="ATP-grasp fold, B domain"/>
    <property type="match status" value="1"/>
</dbReference>
<evidence type="ECO:0000313" key="16">
    <source>
        <dbReference type="Proteomes" id="UP000035680"/>
    </source>
</evidence>
<keyword evidence="5 12" id="KW-0436">Ligase</keyword>
<dbReference type="PANTHER" id="PTHR11130">
    <property type="entry name" value="GLUTATHIONE SYNTHETASE"/>
    <property type="match status" value="1"/>
</dbReference>
<evidence type="ECO:0000313" key="17">
    <source>
        <dbReference type="WBParaSite" id="SVE_0274400.1"/>
    </source>
</evidence>
<evidence type="ECO:0000256" key="2">
    <source>
        <dbReference type="ARBA" id="ARBA00010385"/>
    </source>
</evidence>
<evidence type="ECO:0000256" key="3">
    <source>
        <dbReference type="ARBA" id="ARBA00012214"/>
    </source>
</evidence>
<reference evidence="16" key="1">
    <citation type="submission" date="2014-07" db="EMBL/GenBank/DDBJ databases">
        <authorList>
            <person name="Martin A.A"/>
            <person name="De Silva N."/>
        </authorList>
    </citation>
    <scope>NUCLEOTIDE SEQUENCE</scope>
</reference>
<protein>
    <recommendedName>
        <fullName evidence="4 12">Glutathione synthetase</fullName>
        <shortName evidence="12">GSH-S</shortName>
        <ecNumber evidence="3 12">6.3.2.3</ecNumber>
    </recommendedName>
</protein>
<dbReference type="GO" id="GO:0005829">
    <property type="term" value="C:cytosol"/>
    <property type="evidence" value="ECO:0007669"/>
    <property type="project" value="TreeGrafter"/>
</dbReference>
<keyword evidence="6 12" id="KW-0317">Glutathione biosynthesis</keyword>
<dbReference type="PIRSF" id="PIRSF001558">
    <property type="entry name" value="GSHase"/>
    <property type="match status" value="1"/>
</dbReference>
<dbReference type="InterPro" id="IPR014042">
    <property type="entry name" value="Glutathione_synthase_a-hlx"/>
</dbReference>
<feature type="binding site" evidence="13">
    <location>
        <begin position="373"/>
        <end position="382"/>
    </location>
    <ligand>
        <name>ATP</name>
        <dbReference type="ChEBI" id="CHEBI:30616"/>
    </ligand>
</feature>
<name>A0A0K0F1R9_STRVS</name>
<reference evidence="17" key="2">
    <citation type="submission" date="2015-08" db="UniProtKB">
        <authorList>
            <consortium name="WormBaseParasite"/>
        </authorList>
    </citation>
    <scope>IDENTIFICATION</scope>
</reference>
<keyword evidence="8 12" id="KW-0547">Nucleotide-binding</keyword>
<dbReference type="STRING" id="75913.A0A0K0F1R9"/>
<keyword evidence="10 12" id="KW-0460">Magnesium</keyword>
<dbReference type="EC" id="6.3.2.3" evidence="3 12"/>
<dbReference type="Gene3D" id="3.40.50.1760">
    <property type="entry name" value="Glutathione synthase, substrate-binding domain superfamily, eukaryotic"/>
    <property type="match status" value="1"/>
</dbReference>
<dbReference type="Pfam" id="PF03199">
    <property type="entry name" value="GSH_synthase"/>
    <property type="match status" value="1"/>
</dbReference>
<dbReference type="AlphaFoldDB" id="A0A0K0F1R9"/>
<dbReference type="InterPro" id="IPR014049">
    <property type="entry name" value="Glutathione_synthase_N_euk"/>
</dbReference>
<dbReference type="InterPro" id="IPR037013">
    <property type="entry name" value="GSH-S_sub-bd_sf"/>
</dbReference>
<dbReference type="NCBIfam" id="TIGR01986">
    <property type="entry name" value="glut_syn_euk"/>
    <property type="match status" value="1"/>
</dbReference>
<evidence type="ECO:0000256" key="11">
    <source>
        <dbReference type="ARBA" id="ARBA00048871"/>
    </source>
</evidence>
<feature type="binding site" evidence="13">
    <location>
        <position position="431"/>
    </location>
    <ligand>
        <name>ATP</name>
        <dbReference type="ChEBI" id="CHEBI:30616"/>
    </ligand>
</feature>
<feature type="binding site" evidence="13">
    <location>
        <position position="129"/>
    </location>
    <ligand>
        <name>substrate</name>
    </ligand>
</feature>
<comment type="pathway">
    <text evidence="1 12">Sulfur metabolism; glutathione biosynthesis; glutathione from L-cysteine and L-glutamate: step 2/2.</text>
</comment>
<sequence>MNNLYEQFKAIKLKDPKQFYSLIDEAKDFSVVHGNVLRLSSSKGRSDVVKHSPVTLIPSPFPKELYEEAIEIQPLMNKLYFKISLDYKFLKESIECVLEIDDFTRKLMNIYDIIMNEGIQQPITLLLQRADYFCHTTNHNNQQEYELKQIEVNNIAAGMASLSQITTQMHRHILRNSSISYCEDKLPQNRGNDTVGQGLAEAWKLYGNTNAYVLHLIEDVNQNQLDHRHIQYSTDYFSSYQCKTIRIPLSECRSRLKLGENNELIMDDKYEIGVVYFRTGYSPNNYIDDEDWNSRLLIERSRAIKSPWIGLQLANLKKIQQVLVEEGVIERFLDNSGEIQKVMKTFARMWSLNGNIDEIKKDVFENTKNYVLKEQLEGGFGNYFDSDIIEKMKDKDVLKSCILMERLNPLKSRNYILVSEKEPEDCEVVSELGIMGSYIGNIKTKEEYFNHYGGYLLRTKKSTETKGGVTIGASSIDSVYTI</sequence>
<dbReference type="PANTHER" id="PTHR11130:SF0">
    <property type="entry name" value="GLUTATHIONE SYNTHETASE"/>
    <property type="match status" value="1"/>
</dbReference>
<dbReference type="Proteomes" id="UP000035680">
    <property type="component" value="Unassembled WGS sequence"/>
</dbReference>
<dbReference type="InterPro" id="IPR004887">
    <property type="entry name" value="GSH_synth_subst-bd"/>
</dbReference>
<evidence type="ECO:0000256" key="5">
    <source>
        <dbReference type="ARBA" id="ARBA00022598"/>
    </source>
</evidence>
<evidence type="ECO:0000256" key="8">
    <source>
        <dbReference type="ARBA" id="ARBA00022741"/>
    </source>
</evidence>
<comment type="catalytic activity">
    <reaction evidence="11">
        <text>gamma-L-glutamyl-L-cysteine + glycine + ATP = glutathione + ADP + phosphate + H(+)</text>
        <dbReference type="Rhea" id="RHEA:13557"/>
        <dbReference type="ChEBI" id="CHEBI:15378"/>
        <dbReference type="ChEBI" id="CHEBI:30616"/>
        <dbReference type="ChEBI" id="CHEBI:43474"/>
        <dbReference type="ChEBI" id="CHEBI:57305"/>
        <dbReference type="ChEBI" id="CHEBI:57925"/>
        <dbReference type="ChEBI" id="CHEBI:58173"/>
        <dbReference type="ChEBI" id="CHEBI:456216"/>
        <dbReference type="EC" id="6.3.2.3"/>
    </reaction>
    <physiologicalReaction direction="left-to-right" evidence="11">
        <dbReference type="Rhea" id="RHEA:13558"/>
    </physiologicalReaction>
</comment>
<evidence type="ECO:0000256" key="6">
    <source>
        <dbReference type="ARBA" id="ARBA00022684"/>
    </source>
</evidence>
<feature type="binding site" evidence="14">
    <location>
        <position position="377"/>
    </location>
    <ligand>
        <name>Mg(2+)</name>
        <dbReference type="ChEBI" id="CHEBI:18420"/>
    </ligand>
</feature>
<dbReference type="UniPathway" id="UPA00142">
    <property type="reaction ID" value="UER00210"/>
</dbReference>
<accession>A0A0K0F1R9</accession>
<dbReference type="Pfam" id="PF03917">
    <property type="entry name" value="GSH_synth_ATP"/>
    <property type="match status" value="1"/>
</dbReference>
<dbReference type="Gene3D" id="1.10.1080.10">
    <property type="entry name" value="Glutathione Synthetase, Chain A, domain 3"/>
    <property type="match status" value="1"/>
</dbReference>
<evidence type="ECO:0000256" key="7">
    <source>
        <dbReference type="ARBA" id="ARBA00022723"/>
    </source>
</evidence>
<dbReference type="InterPro" id="IPR005615">
    <property type="entry name" value="Glutathione_synthase"/>
</dbReference>
<evidence type="ECO:0000256" key="12">
    <source>
        <dbReference type="PIRNR" id="PIRNR001558"/>
    </source>
</evidence>
<keyword evidence="7 12" id="KW-0479">Metal-binding</keyword>
<dbReference type="GO" id="GO:0043295">
    <property type="term" value="F:glutathione binding"/>
    <property type="evidence" value="ECO:0007669"/>
    <property type="project" value="UniProtKB-UniRule"/>
</dbReference>
<evidence type="ECO:0000259" key="15">
    <source>
        <dbReference type="Pfam" id="PF03199"/>
    </source>
</evidence>
<feature type="binding site" evidence="13">
    <location>
        <position position="317"/>
    </location>
    <ligand>
        <name>ATP</name>
        <dbReference type="ChEBI" id="CHEBI:30616"/>
    </ligand>
</feature>
<proteinExistence type="inferred from homology"/>
<feature type="binding site" evidence="13">
    <location>
        <position position="151"/>
    </location>
    <ligand>
        <name>ATP</name>
        <dbReference type="ChEBI" id="CHEBI:30616"/>
    </ligand>
</feature>
<dbReference type="SUPFAM" id="SSF52440">
    <property type="entry name" value="PreATP-grasp domain"/>
    <property type="match status" value="1"/>
</dbReference>
<organism evidence="16 17">
    <name type="scientific">Strongyloides venezuelensis</name>
    <name type="common">Threadworm</name>
    <dbReference type="NCBI Taxonomy" id="75913"/>
    <lineage>
        <taxon>Eukaryota</taxon>
        <taxon>Metazoa</taxon>
        <taxon>Ecdysozoa</taxon>
        <taxon>Nematoda</taxon>
        <taxon>Chromadorea</taxon>
        <taxon>Rhabditida</taxon>
        <taxon>Tylenchina</taxon>
        <taxon>Panagrolaimomorpha</taxon>
        <taxon>Strongyloidoidea</taxon>
        <taxon>Strongyloididae</taxon>
        <taxon>Strongyloides</taxon>
    </lineage>
</organism>
<evidence type="ECO:0000256" key="14">
    <source>
        <dbReference type="PIRSR" id="PIRSR001558-2"/>
    </source>
</evidence>
<dbReference type="GO" id="GO:0004363">
    <property type="term" value="F:glutathione synthase activity"/>
    <property type="evidence" value="ECO:0007669"/>
    <property type="project" value="UniProtKB-UniRule"/>
</dbReference>
<dbReference type="WBParaSite" id="SVE_0274400.1">
    <property type="protein sequence ID" value="SVE_0274400.1"/>
    <property type="gene ID" value="SVE_0274400"/>
</dbReference>
<feature type="binding site" evidence="13">
    <location>
        <position position="458"/>
    </location>
    <ligand>
        <name>ATP</name>
        <dbReference type="ChEBI" id="CHEBI:30616"/>
    </ligand>
</feature>
<dbReference type="SUPFAM" id="SSF56059">
    <property type="entry name" value="Glutathione synthetase ATP-binding domain-like"/>
    <property type="match status" value="1"/>
</dbReference>
<evidence type="ECO:0000256" key="9">
    <source>
        <dbReference type="ARBA" id="ARBA00022840"/>
    </source>
</evidence>
<evidence type="ECO:0000256" key="1">
    <source>
        <dbReference type="ARBA" id="ARBA00004965"/>
    </source>
</evidence>
<keyword evidence="9 12" id="KW-0067">ATP-binding</keyword>
<feature type="binding site" evidence="14">
    <location>
        <position position="153"/>
    </location>
    <ligand>
        <name>Mg(2+)</name>
        <dbReference type="ChEBI" id="CHEBI:18420"/>
    </ligand>
</feature>
<feature type="binding site" evidence="14">
    <location>
        <position position="151"/>
    </location>
    <ligand>
        <name>Mg(2+)</name>
        <dbReference type="ChEBI" id="CHEBI:18420"/>
    </ligand>
</feature>
<dbReference type="Gene3D" id="3.30.1490.80">
    <property type="match status" value="1"/>
</dbReference>
<comment type="cofactor">
    <cofactor evidence="12 14">
        <name>Mg(2+)</name>
        <dbReference type="ChEBI" id="CHEBI:18420"/>
    </cofactor>
    <text evidence="12 14">Binds 1 Mg(2+) ion per subunit.</text>
</comment>
<dbReference type="GO" id="GO:0000287">
    <property type="term" value="F:magnesium ion binding"/>
    <property type="evidence" value="ECO:0007669"/>
    <property type="project" value="UniProtKB-UniRule"/>
</dbReference>
<keyword evidence="16" id="KW-1185">Reference proteome</keyword>